<dbReference type="PANTHER" id="PTHR10815:SF5">
    <property type="entry name" value="METHYLATED-DNA--PROTEIN-CYSTEINE METHYLTRANSFERASE"/>
    <property type="match status" value="1"/>
</dbReference>
<dbReference type="CDD" id="cd06445">
    <property type="entry name" value="ATase"/>
    <property type="match status" value="1"/>
</dbReference>
<evidence type="ECO:0000259" key="9">
    <source>
        <dbReference type="Pfam" id="PF01035"/>
    </source>
</evidence>
<dbReference type="InterPro" id="IPR036388">
    <property type="entry name" value="WH-like_DNA-bd_sf"/>
</dbReference>
<reference evidence="11 12" key="1">
    <citation type="submission" date="2021-03" db="EMBL/GenBank/DDBJ databases">
        <title>Sequencing the genomes of 1000 actinobacteria strains.</title>
        <authorList>
            <person name="Klenk H.-P."/>
        </authorList>
    </citation>
    <scope>NUCLEOTIDE SEQUENCE [LARGE SCALE GENOMIC DNA]</scope>
    <source>
        <strain evidence="11 12">DSM 15454</strain>
    </source>
</reference>
<dbReference type="EMBL" id="JAGIOE010000001">
    <property type="protein sequence ID" value="MBP2373442.1"/>
    <property type="molecule type" value="Genomic_DNA"/>
</dbReference>
<dbReference type="Gene3D" id="1.10.10.10">
    <property type="entry name" value="Winged helix-like DNA-binding domain superfamily/Winged helix DNA-binding domain"/>
    <property type="match status" value="1"/>
</dbReference>
<name>A0ABS4WB70_9MICC</name>
<evidence type="ECO:0000256" key="8">
    <source>
        <dbReference type="HAMAP-Rule" id="MF_00772"/>
    </source>
</evidence>
<feature type="domain" description="Methylated-DNA-[protein]-cysteine S-methyltransferase DNA binding" evidence="9">
    <location>
        <begin position="75"/>
        <end position="155"/>
    </location>
</feature>
<comment type="function">
    <text evidence="8">Involved in the cellular defense against the biological effects of O6-methylguanine (O6-MeG) and O4-methylthymine (O4-MeT) in DNA. Repairs the methylated nucleobase in DNA by stoichiometrically transferring the methyl group to a cysteine residue in the enzyme. This is a suicide reaction: the enzyme is irreversibly inactivated.</text>
</comment>
<evidence type="ECO:0000313" key="11">
    <source>
        <dbReference type="EMBL" id="MBP2373442.1"/>
    </source>
</evidence>
<comment type="similarity">
    <text evidence="8">Belongs to the MGMT family.</text>
</comment>
<keyword evidence="5 8" id="KW-0227">DNA damage</keyword>
<comment type="miscellaneous">
    <text evidence="8">This enzyme catalyzes only one turnover and therefore is not strictly catalytic. According to one definition, an enzyme is a biocatalyst that acts repeatedly and over many reaction cycles.</text>
</comment>
<dbReference type="Proteomes" id="UP000766570">
    <property type="component" value="Unassembled WGS sequence"/>
</dbReference>
<comment type="catalytic activity">
    <reaction evidence="1 8">
        <text>a 4-O-methyl-thymidine in DNA + L-cysteinyl-[protein] = a thymidine in DNA + S-methyl-L-cysteinyl-[protein]</text>
        <dbReference type="Rhea" id="RHEA:53428"/>
        <dbReference type="Rhea" id="RHEA-COMP:10131"/>
        <dbReference type="Rhea" id="RHEA-COMP:10132"/>
        <dbReference type="Rhea" id="RHEA-COMP:13555"/>
        <dbReference type="Rhea" id="RHEA-COMP:13556"/>
        <dbReference type="ChEBI" id="CHEBI:29950"/>
        <dbReference type="ChEBI" id="CHEBI:82612"/>
        <dbReference type="ChEBI" id="CHEBI:137386"/>
        <dbReference type="ChEBI" id="CHEBI:137387"/>
        <dbReference type="EC" id="2.1.1.63"/>
    </reaction>
</comment>
<evidence type="ECO:0000259" key="10">
    <source>
        <dbReference type="Pfam" id="PF02870"/>
    </source>
</evidence>
<dbReference type="Pfam" id="PF01035">
    <property type="entry name" value="DNA_binding_1"/>
    <property type="match status" value="1"/>
</dbReference>
<dbReference type="Gene3D" id="3.30.160.70">
    <property type="entry name" value="Methylated DNA-protein cysteine methyltransferase domain"/>
    <property type="match status" value="1"/>
</dbReference>
<keyword evidence="12" id="KW-1185">Reference proteome</keyword>
<comment type="caution">
    <text evidence="11">The sequence shown here is derived from an EMBL/GenBank/DDBJ whole genome shotgun (WGS) entry which is preliminary data.</text>
</comment>
<dbReference type="EC" id="2.1.1.63" evidence="8"/>
<gene>
    <name evidence="11" type="ORF">JOF46_001354</name>
</gene>
<feature type="active site" description="Nucleophile; methyl group acceptor" evidence="8">
    <location>
        <position position="126"/>
    </location>
</feature>
<sequence>MDSPLGELRIVASTRGITGIYMENHSHPPDPEALGQLLDSAADDPLISQCAGELAEYFAGTRTTFGVPLDARGTDFQKRVWEQLARIEFGTSRTYGQLALALGDEKLTRAVGTANGRNPISIIVPCHRVIGADGSLTGYAGGLDAKLFLLRLEGIEPPPEATLF</sequence>
<evidence type="ECO:0000256" key="2">
    <source>
        <dbReference type="ARBA" id="ARBA00022490"/>
    </source>
</evidence>
<dbReference type="InterPro" id="IPR023546">
    <property type="entry name" value="MGMT"/>
</dbReference>
<keyword evidence="2 8" id="KW-0963">Cytoplasm</keyword>
<dbReference type="InterPro" id="IPR036631">
    <property type="entry name" value="MGMT_N_sf"/>
</dbReference>
<evidence type="ECO:0000256" key="6">
    <source>
        <dbReference type="ARBA" id="ARBA00023204"/>
    </source>
</evidence>
<dbReference type="SUPFAM" id="SSF46767">
    <property type="entry name" value="Methylated DNA-protein cysteine methyltransferase, C-terminal domain"/>
    <property type="match status" value="1"/>
</dbReference>
<accession>A0ABS4WB70</accession>
<comment type="catalytic activity">
    <reaction evidence="7 8">
        <text>a 6-O-methyl-2'-deoxyguanosine in DNA + L-cysteinyl-[protein] = S-methyl-L-cysteinyl-[protein] + a 2'-deoxyguanosine in DNA</text>
        <dbReference type="Rhea" id="RHEA:24000"/>
        <dbReference type="Rhea" id="RHEA-COMP:10131"/>
        <dbReference type="Rhea" id="RHEA-COMP:10132"/>
        <dbReference type="Rhea" id="RHEA-COMP:11367"/>
        <dbReference type="Rhea" id="RHEA-COMP:11368"/>
        <dbReference type="ChEBI" id="CHEBI:29950"/>
        <dbReference type="ChEBI" id="CHEBI:82612"/>
        <dbReference type="ChEBI" id="CHEBI:85445"/>
        <dbReference type="ChEBI" id="CHEBI:85448"/>
        <dbReference type="EC" id="2.1.1.63"/>
    </reaction>
</comment>
<dbReference type="InterPro" id="IPR001497">
    <property type="entry name" value="MethylDNA_cys_MeTrfase_AS"/>
</dbReference>
<comment type="subcellular location">
    <subcellularLocation>
        <location evidence="8">Cytoplasm</location>
    </subcellularLocation>
</comment>
<feature type="domain" description="Methylguanine DNA methyltransferase ribonuclease-like" evidence="10">
    <location>
        <begin position="1"/>
        <end position="70"/>
    </location>
</feature>
<dbReference type="InterPro" id="IPR008332">
    <property type="entry name" value="MethylG_MeTrfase_N"/>
</dbReference>
<dbReference type="Pfam" id="PF02870">
    <property type="entry name" value="Methyltransf_1N"/>
    <property type="match status" value="1"/>
</dbReference>
<dbReference type="InterPro" id="IPR036217">
    <property type="entry name" value="MethylDNA_cys_MeTrfase_DNAb"/>
</dbReference>
<keyword evidence="3 8" id="KW-0489">Methyltransferase</keyword>
<evidence type="ECO:0000256" key="7">
    <source>
        <dbReference type="ARBA" id="ARBA00049348"/>
    </source>
</evidence>
<dbReference type="GO" id="GO:0003908">
    <property type="term" value="F:methylated-DNA-[protein]-cysteine S-methyltransferase activity"/>
    <property type="evidence" value="ECO:0007669"/>
    <property type="project" value="UniProtKB-EC"/>
</dbReference>
<evidence type="ECO:0000256" key="3">
    <source>
        <dbReference type="ARBA" id="ARBA00022603"/>
    </source>
</evidence>
<dbReference type="HAMAP" id="MF_00772">
    <property type="entry name" value="OGT"/>
    <property type="match status" value="1"/>
</dbReference>
<dbReference type="GO" id="GO:0032259">
    <property type="term" value="P:methylation"/>
    <property type="evidence" value="ECO:0007669"/>
    <property type="project" value="UniProtKB-KW"/>
</dbReference>
<dbReference type="NCBIfam" id="TIGR00589">
    <property type="entry name" value="ogt"/>
    <property type="match status" value="1"/>
</dbReference>
<dbReference type="PROSITE" id="PS00374">
    <property type="entry name" value="MGMT"/>
    <property type="match status" value="1"/>
</dbReference>
<evidence type="ECO:0000256" key="5">
    <source>
        <dbReference type="ARBA" id="ARBA00022763"/>
    </source>
</evidence>
<evidence type="ECO:0000256" key="1">
    <source>
        <dbReference type="ARBA" id="ARBA00001286"/>
    </source>
</evidence>
<keyword evidence="4 8" id="KW-0808">Transferase</keyword>
<proteinExistence type="inferred from homology"/>
<dbReference type="PANTHER" id="PTHR10815">
    <property type="entry name" value="METHYLATED-DNA--PROTEIN-CYSTEINE METHYLTRANSFERASE"/>
    <property type="match status" value="1"/>
</dbReference>
<evidence type="ECO:0000313" key="12">
    <source>
        <dbReference type="Proteomes" id="UP000766570"/>
    </source>
</evidence>
<organism evidence="11 12">
    <name type="scientific">Paeniglutamicibacter psychrophenolicus</name>
    <dbReference type="NCBI Taxonomy" id="257454"/>
    <lineage>
        <taxon>Bacteria</taxon>
        <taxon>Bacillati</taxon>
        <taxon>Actinomycetota</taxon>
        <taxon>Actinomycetes</taxon>
        <taxon>Micrococcales</taxon>
        <taxon>Micrococcaceae</taxon>
        <taxon>Paeniglutamicibacter</taxon>
    </lineage>
</organism>
<dbReference type="InterPro" id="IPR014048">
    <property type="entry name" value="MethylDNA_cys_MeTrfase_DNA-bd"/>
</dbReference>
<keyword evidence="6 8" id="KW-0234">DNA repair</keyword>
<dbReference type="SUPFAM" id="SSF53155">
    <property type="entry name" value="Methylated DNA-protein cysteine methyltransferase domain"/>
    <property type="match status" value="1"/>
</dbReference>
<evidence type="ECO:0000256" key="4">
    <source>
        <dbReference type="ARBA" id="ARBA00022679"/>
    </source>
</evidence>
<protein>
    <recommendedName>
        <fullName evidence="8">Methylated-DNA--protein-cysteine methyltransferase</fullName>
        <ecNumber evidence="8">2.1.1.63</ecNumber>
    </recommendedName>
    <alternativeName>
        <fullName evidence="8">6-O-methylguanine-DNA methyltransferase</fullName>
        <shortName evidence="8">MGMT</shortName>
    </alternativeName>
    <alternativeName>
        <fullName evidence="8">O-6-methylguanine-DNA-alkyltransferase</fullName>
    </alternativeName>
</protein>